<protein>
    <submittedName>
        <fullName evidence="10">L-cystine transport system permease protein</fullName>
    </submittedName>
</protein>
<dbReference type="GO" id="GO:0015184">
    <property type="term" value="F:L-cystine transmembrane transporter activity"/>
    <property type="evidence" value="ECO:0007669"/>
    <property type="project" value="TreeGrafter"/>
</dbReference>
<sequence>MSFKFEFFIKSFKIASQYIGTTLEVALSGLVIGLILGLVIALIRFYNVPILSQFFIGFFTILKAIPIVLILLATYLIFAKTFDQFAAGIGWQMKFKDMNPLVIPIFCLSILSTIGLSETFRGTFASIGKGQQDAAKSIGMGTRQIIVRIILPQALPVALPMMSNTLIGLIKASALVSMVGVVDIFAAAKISAQQNYRFLEAYLAVALIYWILNSVIEQGAGLLERNLNRRLRRDAA</sequence>
<dbReference type="PANTHER" id="PTHR30614">
    <property type="entry name" value="MEMBRANE COMPONENT OF AMINO ACID ABC TRANSPORTER"/>
    <property type="match status" value="1"/>
</dbReference>
<keyword evidence="6 7" id="KW-0472">Membrane</keyword>
<keyword evidence="2 7" id="KW-0813">Transport</keyword>
<organism evidence="10 11">
    <name type="scientific">Pseudolactococcus chungangensis CAU 28 = DSM 22330</name>
    <dbReference type="NCBI Taxonomy" id="1122154"/>
    <lineage>
        <taxon>Bacteria</taxon>
        <taxon>Bacillati</taxon>
        <taxon>Bacillota</taxon>
        <taxon>Bacilli</taxon>
        <taxon>Lactobacillales</taxon>
        <taxon>Streptococcaceae</taxon>
        <taxon>Pseudolactococcus</taxon>
    </lineage>
</organism>
<evidence type="ECO:0000256" key="1">
    <source>
        <dbReference type="ARBA" id="ARBA00004141"/>
    </source>
</evidence>
<dbReference type="AlphaFoldDB" id="A0A1K2HFP9"/>
<feature type="transmembrane region" description="Helical" evidence="7">
    <location>
        <begin position="198"/>
        <end position="216"/>
    </location>
</feature>
<dbReference type="GO" id="GO:0015031">
    <property type="term" value="P:protein transport"/>
    <property type="evidence" value="ECO:0007669"/>
    <property type="project" value="UniProtKB-KW"/>
</dbReference>
<keyword evidence="3 7" id="KW-0812">Transmembrane</keyword>
<dbReference type="EMBL" id="FPKS01000010">
    <property type="protein sequence ID" value="SFZ75612.1"/>
    <property type="molecule type" value="Genomic_DNA"/>
</dbReference>
<proteinExistence type="inferred from homology"/>
<evidence type="ECO:0000256" key="2">
    <source>
        <dbReference type="ARBA" id="ARBA00022448"/>
    </source>
</evidence>
<dbReference type="STRING" id="1122154.SAMN02746068_01662"/>
<accession>A0A1K2HFP9</accession>
<evidence type="ECO:0000259" key="8">
    <source>
        <dbReference type="PROSITE" id="PS50928"/>
    </source>
</evidence>
<feature type="transmembrane region" description="Helical" evidence="7">
    <location>
        <begin position="55"/>
        <end position="78"/>
    </location>
</feature>
<dbReference type="GO" id="GO:0015833">
    <property type="term" value="P:peptide transport"/>
    <property type="evidence" value="ECO:0007669"/>
    <property type="project" value="UniProtKB-KW"/>
</dbReference>
<dbReference type="EMBL" id="JXJT01000010">
    <property type="protein sequence ID" value="PCS03255.1"/>
    <property type="molecule type" value="Genomic_DNA"/>
</dbReference>
<dbReference type="InterPro" id="IPR000515">
    <property type="entry name" value="MetI-like"/>
</dbReference>
<comment type="similarity">
    <text evidence="7">Belongs to the binding-protein-dependent transport system permease family.</text>
</comment>
<evidence type="ECO:0000313" key="12">
    <source>
        <dbReference type="Proteomes" id="UP000218979"/>
    </source>
</evidence>
<evidence type="ECO:0000256" key="5">
    <source>
        <dbReference type="ARBA" id="ARBA00022989"/>
    </source>
</evidence>
<dbReference type="PANTHER" id="PTHR30614:SF0">
    <property type="entry name" value="L-CYSTINE TRANSPORT SYSTEM PERMEASE PROTEIN TCYL"/>
    <property type="match status" value="1"/>
</dbReference>
<reference evidence="10 11" key="2">
    <citation type="submission" date="2016-11" db="EMBL/GenBank/DDBJ databases">
        <authorList>
            <person name="Jaros S."/>
            <person name="Januszkiewicz K."/>
            <person name="Wedrychowicz H."/>
        </authorList>
    </citation>
    <scope>NUCLEOTIDE SEQUENCE [LARGE SCALE GENOMIC DNA]</scope>
    <source>
        <strain evidence="10 11">DSM 22330</strain>
    </source>
</reference>
<dbReference type="SUPFAM" id="SSF161098">
    <property type="entry name" value="MetI-like"/>
    <property type="match status" value="1"/>
</dbReference>
<keyword evidence="5 7" id="KW-1133">Transmembrane helix</keyword>
<dbReference type="Proteomes" id="UP000185655">
    <property type="component" value="Unassembled WGS sequence"/>
</dbReference>
<feature type="transmembrane region" description="Helical" evidence="7">
    <location>
        <begin position="21"/>
        <end position="43"/>
    </location>
</feature>
<feature type="domain" description="ABC transmembrane type-1" evidence="8">
    <location>
        <begin position="19"/>
        <end position="220"/>
    </location>
</feature>
<dbReference type="InterPro" id="IPR035906">
    <property type="entry name" value="MetI-like_sf"/>
</dbReference>
<dbReference type="PROSITE" id="PS50928">
    <property type="entry name" value="ABC_TM1"/>
    <property type="match status" value="1"/>
</dbReference>
<evidence type="ECO:0000313" key="10">
    <source>
        <dbReference type="EMBL" id="SFZ75612.1"/>
    </source>
</evidence>
<evidence type="ECO:0000256" key="7">
    <source>
        <dbReference type="RuleBase" id="RU363032"/>
    </source>
</evidence>
<evidence type="ECO:0000313" key="11">
    <source>
        <dbReference type="Proteomes" id="UP000185655"/>
    </source>
</evidence>
<dbReference type="GO" id="GO:0005886">
    <property type="term" value="C:plasma membrane"/>
    <property type="evidence" value="ECO:0007669"/>
    <property type="project" value="UniProtKB-SubCell"/>
</dbReference>
<dbReference type="CDD" id="cd06261">
    <property type="entry name" value="TM_PBP2"/>
    <property type="match status" value="1"/>
</dbReference>
<evidence type="ECO:0000256" key="4">
    <source>
        <dbReference type="ARBA" id="ARBA00022970"/>
    </source>
</evidence>
<name>A0A1K2HFP9_9LACT</name>
<keyword evidence="12" id="KW-1185">Reference proteome</keyword>
<dbReference type="Gene3D" id="1.10.3720.10">
    <property type="entry name" value="MetI-like"/>
    <property type="match status" value="1"/>
</dbReference>
<comment type="subcellular location">
    <subcellularLocation>
        <location evidence="7">Cell membrane</location>
        <topology evidence="7">Multi-pass membrane protein</topology>
    </subcellularLocation>
    <subcellularLocation>
        <location evidence="1">Membrane</location>
        <topology evidence="1">Multi-pass membrane protein</topology>
    </subcellularLocation>
</comment>
<feature type="transmembrane region" description="Helical" evidence="7">
    <location>
        <begin position="98"/>
        <end position="116"/>
    </location>
</feature>
<dbReference type="InterPro" id="IPR043429">
    <property type="entry name" value="ArtM/GltK/GlnP/TcyL/YhdX-like"/>
</dbReference>
<dbReference type="OrthoDB" id="9787841at2"/>
<evidence type="ECO:0000256" key="3">
    <source>
        <dbReference type="ARBA" id="ARBA00022692"/>
    </source>
</evidence>
<dbReference type="Pfam" id="PF00528">
    <property type="entry name" value="BPD_transp_1"/>
    <property type="match status" value="1"/>
</dbReference>
<keyword evidence="4" id="KW-0029">Amino-acid transport</keyword>
<evidence type="ECO:0000256" key="6">
    <source>
        <dbReference type="ARBA" id="ARBA00023136"/>
    </source>
</evidence>
<gene>
    <name evidence="9" type="ORF">RR45_GL000277</name>
    <name evidence="10" type="ORF">SAMN02746068_01662</name>
</gene>
<evidence type="ECO:0000313" key="9">
    <source>
        <dbReference type="EMBL" id="PCS03255.1"/>
    </source>
</evidence>
<reference evidence="9 12" key="1">
    <citation type="submission" date="2014-12" db="EMBL/GenBank/DDBJ databases">
        <title>Draft genome sequences of 10 type strains of Lactococcus.</title>
        <authorList>
            <person name="Sun Z."/>
            <person name="Zhong Z."/>
            <person name="Liu W."/>
            <person name="Zhang W."/>
            <person name="Zhang H."/>
        </authorList>
    </citation>
    <scope>NUCLEOTIDE SEQUENCE [LARGE SCALE GENOMIC DNA]</scope>
    <source>
        <strain evidence="9 12">DSM 22330</strain>
    </source>
</reference>
<dbReference type="RefSeq" id="WP_031366800.1">
    <property type="nucleotide sequence ID" value="NZ_FPKS01000010.1"/>
</dbReference>
<dbReference type="Proteomes" id="UP000218979">
    <property type="component" value="Unassembled WGS sequence"/>
</dbReference>